<organism evidence="1 2">
    <name type="scientific">Bacteroides gallinaceum</name>
    <dbReference type="NCBI Taxonomy" id="1462571"/>
    <lineage>
        <taxon>Bacteria</taxon>
        <taxon>Pseudomonadati</taxon>
        <taxon>Bacteroidota</taxon>
        <taxon>Bacteroidia</taxon>
        <taxon>Bacteroidales</taxon>
        <taxon>Bacteroidaceae</taxon>
        <taxon>Bacteroides</taxon>
    </lineage>
</organism>
<dbReference type="EMBL" id="JAUDEN010000004">
    <property type="protein sequence ID" value="MDM8324267.1"/>
    <property type="molecule type" value="Genomic_DNA"/>
</dbReference>
<keyword evidence="2" id="KW-1185">Reference proteome</keyword>
<reference evidence="2" key="2">
    <citation type="submission" date="2023-07" db="EMBL/GenBank/DDBJ databases">
        <title>Identification and characterization of horizontal gene transfer across gut microbiota members of farm animals based on homology search.</title>
        <authorList>
            <person name="Schwarzerova J."/>
            <person name="Nykrynova M."/>
            <person name="Jureckova K."/>
            <person name="Cejkova D."/>
            <person name="Rychlik I."/>
        </authorList>
    </citation>
    <scope>NUCLEOTIDE SEQUENCE [LARGE SCALE GENOMIC DNA]</scope>
    <source>
        <strain evidence="2">109_WCHN</strain>
    </source>
</reference>
<evidence type="ECO:0000313" key="2">
    <source>
        <dbReference type="Proteomes" id="UP001169458"/>
    </source>
</evidence>
<evidence type="ECO:0000313" key="1">
    <source>
        <dbReference type="EMBL" id="MDM8324267.1"/>
    </source>
</evidence>
<dbReference type="Proteomes" id="UP001169458">
    <property type="component" value="Unassembled WGS sequence"/>
</dbReference>
<protein>
    <submittedName>
        <fullName evidence="1">GxxExxY protein</fullName>
    </submittedName>
</protein>
<comment type="caution">
    <text evidence="1">The sequence shown here is derived from an EMBL/GenBank/DDBJ whole genome shotgun (WGS) entry which is preliminary data.</text>
</comment>
<reference evidence="1 2" key="1">
    <citation type="submission" date="2023-06" db="EMBL/GenBank/DDBJ databases">
        <authorList>
            <person name="Zeman M."/>
            <person name="Kubasova T."/>
            <person name="Jahodarova E."/>
            <person name="Nykrynova M."/>
            <person name="Rychlik I."/>
        </authorList>
    </citation>
    <scope>NUCLEOTIDE SEQUENCE [LARGE SCALE GENOMIC DNA]</scope>
    <source>
        <strain evidence="1 2">109_WCHN</strain>
    </source>
</reference>
<gene>
    <name evidence="1" type="ORF">QUW60_03325</name>
</gene>
<name>A0ABT7VDA7_9BACE</name>
<dbReference type="InterPro" id="IPR026350">
    <property type="entry name" value="GxxExxY"/>
</dbReference>
<sequence length="111" mass="12794">MTFIDKGTNELAYKIIGCAYNVHRALGPGLLENTCEACLCYELNRLNIKYERQKELPVLYELSSNLKTVEQFHPIHTAQIITYMKLSKIHLGLLINFFSTNLQHGIKRIIL</sequence>
<dbReference type="RefSeq" id="WP_289558423.1">
    <property type="nucleotide sequence ID" value="NZ_JAUDCP010000013.1"/>
</dbReference>
<accession>A0ABT7VDA7</accession>
<dbReference type="Pfam" id="PF13366">
    <property type="entry name" value="PDDEXK_3"/>
    <property type="match status" value="2"/>
</dbReference>
<proteinExistence type="predicted"/>
<dbReference type="NCBIfam" id="TIGR04256">
    <property type="entry name" value="GxxExxY"/>
    <property type="match status" value="2"/>
</dbReference>